<dbReference type="Proteomes" id="UP000509597">
    <property type="component" value="Chromosome"/>
</dbReference>
<evidence type="ECO:0000313" key="2">
    <source>
        <dbReference type="EMBL" id="QLG88555.1"/>
    </source>
</evidence>
<dbReference type="SUPFAM" id="SSF81301">
    <property type="entry name" value="Nucleotidyltransferase"/>
    <property type="match status" value="1"/>
</dbReference>
<dbReference type="InterPro" id="IPR041633">
    <property type="entry name" value="Polbeta"/>
</dbReference>
<protein>
    <submittedName>
        <fullName evidence="2">Nucleotidyltransferase domain-containing protein</fullName>
    </submittedName>
</protein>
<proteinExistence type="predicted"/>
<organism evidence="2 3">
    <name type="scientific">Chitinibacter bivalviorum</name>
    <dbReference type="NCBI Taxonomy" id="2739434"/>
    <lineage>
        <taxon>Bacteria</taxon>
        <taxon>Pseudomonadati</taxon>
        <taxon>Pseudomonadota</taxon>
        <taxon>Betaproteobacteria</taxon>
        <taxon>Neisseriales</taxon>
        <taxon>Chitinibacteraceae</taxon>
        <taxon>Chitinibacter</taxon>
    </lineage>
</organism>
<dbReference type="InterPro" id="IPR043519">
    <property type="entry name" value="NT_sf"/>
</dbReference>
<dbReference type="AlphaFoldDB" id="A0A7H9BIT1"/>
<keyword evidence="3" id="KW-1185">Reference proteome</keyword>
<accession>A0A7H9BIT1</accession>
<reference evidence="2 3" key="1">
    <citation type="submission" date="2020-07" db="EMBL/GenBank/DDBJ databases">
        <title>Complete genome sequence of Chitinibacter sp. 2T18.</title>
        <authorList>
            <person name="Bae J.-W."/>
            <person name="Choi J.-W."/>
        </authorList>
    </citation>
    <scope>NUCLEOTIDE SEQUENCE [LARGE SCALE GENOMIC DNA]</scope>
    <source>
        <strain evidence="2 3">2T18</strain>
    </source>
</reference>
<evidence type="ECO:0000313" key="3">
    <source>
        <dbReference type="Proteomes" id="UP000509597"/>
    </source>
</evidence>
<feature type="domain" description="Polymerase beta nucleotidyltransferase" evidence="1">
    <location>
        <begin position="15"/>
        <end position="108"/>
    </location>
</feature>
<dbReference type="Pfam" id="PF18765">
    <property type="entry name" value="Polbeta"/>
    <property type="match status" value="1"/>
</dbReference>
<dbReference type="KEGG" id="chiz:HQ393_10045"/>
<gene>
    <name evidence="2" type="ORF">HQ393_10045</name>
</gene>
<dbReference type="GO" id="GO:0016740">
    <property type="term" value="F:transferase activity"/>
    <property type="evidence" value="ECO:0007669"/>
    <property type="project" value="UniProtKB-KW"/>
</dbReference>
<dbReference type="Gene3D" id="3.30.460.10">
    <property type="entry name" value="Beta Polymerase, domain 2"/>
    <property type="match status" value="1"/>
</dbReference>
<evidence type="ECO:0000259" key="1">
    <source>
        <dbReference type="Pfam" id="PF18765"/>
    </source>
</evidence>
<dbReference type="CDD" id="cd05403">
    <property type="entry name" value="NT_KNTase_like"/>
    <property type="match status" value="1"/>
</dbReference>
<sequence length="109" mass="12621">MDIDYIRDIVSVWAASKKEIRRIFLFGSMARRDYGIESDIDLAIDIDVCMVKGVDEGDGFATWCLVLPSYRSELGMMFSHRVDVRRFNENNHVIRDAVNRDGILIYEVD</sequence>
<dbReference type="EMBL" id="CP058627">
    <property type="protein sequence ID" value="QLG88555.1"/>
    <property type="molecule type" value="Genomic_DNA"/>
</dbReference>
<name>A0A7H9BIT1_9NEIS</name>
<dbReference type="RefSeq" id="WP_179355068.1">
    <property type="nucleotide sequence ID" value="NZ_CP058627.1"/>
</dbReference>
<keyword evidence="2" id="KW-0808">Transferase</keyword>